<accession>G0IY85</accession>
<dbReference type="CDD" id="cd08267">
    <property type="entry name" value="MDR1"/>
    <property type="match status" value="1"/>
</dbReference>
<dbReference type="InterPro" id="IPR052733">
    <property type="entry name" value="Chloroplast_QOR"/>
</dbReference>
<evidence type="ECO:0000259" key="1">
    <source>
        <dbReference type="SMART" id="SM00829"/>
    </source>
</evidence>
<dbReference type="Proteomes" id="UP000001635">
    <property type="component" value="Chromosome"/>
</dbReference>
<dbReference type="InterPro" id="IPR036291">
    <property type="entry name" value="NAD(P)-bd_dom_sf"/>
</dbReference>
<proteinExistence type="predicted"/>
<dbReference type="SUPFAM" id="SSF50129">
    <property type="entry name" value="GroES-like"/>
    <property type="match status" value="1"/>
</dbReference>
<dbReference type="Gene3D" id="3.90.180.10">
    <property type="entry name" value="Medium-chain alcohol dehydrogenases, catalytic domain"/>
    <property type="match status" value="1"/>
</dbReference>
<protein>
    <submittedName>
        <fullName evidence="2">Alcohol dehydrogenase zinc-binding domain protein</fullName>
    </submittedName>
</protein>
<keyword evidence="3" id="KW-1185">Reference proteome</keyword>
<dbReference type="PANTHER" id="PTHR44013:SF1">
    <property type="entry name" value="ZINC-TYPE ALCOHOL DEHYDROGENASE-LIKE PROTEIN C16A3.02C"/>
    <property type="match status" value="1"/>
</dbReference>
<dbReference type="PANTHER" id="PTHR44013">
    <property type="entry name" value="ZINC-TYPE ALCOHOL DEHYDROGENASE-LIKE PROTEIN C16A3.02C"/>
    <property type="match status" value="1"/>
</dbReference>
<dbReference type="KEGG" id="cmr:Cycma_1217"/>
<dbReference type="InterPro" id="IPR020843">
    <property type="entry name" value="ER"/>
</dbReference>
<dbReference type="SUPFAM" id="SSF51735">
    <property type="entry name" value="NAD(P)-binding Rossmann-fold domains"/>
    <property type="match status" value="1"/>
</dbReference>
<name>G0IY85_CYCMS</name>
<gene>
    <name evidence="2" type="ordered locus">Cycma_1217</name>
</gene>
<dbReference type="STRING" id="880070.Cycma_1217"/>
<dbReference type="OrthoDB" id="648910at2"/>
<dbReference type="SMART" id="SM00829">
    <property type="entry name" value="PKS_ER"/>
    <property type="match status" value="1"/>
</dbReference>
<dbReference type="InterPro" id="IPR011032">
    <property type="entry name" value="GroES-like_sf"/>
</dbReference>
<dbReference type="AlphaFoldDB" id="G0IY85"/>
<dbReference type="GO" id="GO:0016491">
    <property type="term" value="F:oxidoreductase activity"/>
    <property type="evidence" value="ECO:0007669"/>
    <property type="project" value="InterPro"/>
</dbReference>
<dbReference type="RefSeq" id="WP_014019286.1">
    <property type="nucleotide sequence ID" value="NC_015914.1"/>
</dbReference>
<dbReference type="InterPro" id="IPR013154">
    <property type="entry name" value="ADH-like_N"/>
</dbReference>
<dbReference type="HOGENOM" id="CLU_026673_3_3_10"/>
<evidence type="ECO:0000313" key="2">
    <source>
        <dbReference type="EMBL" id="AEL24989.1"/>
    </source>
</evidence>
<evidence type="ECO:0000313" key="3">
    <source>
        <dbReference type="Proteomes" id="UP000001635"/>
    </source>
</evidence>
<dbReference type="eggNOG" id="COG0604">
    <property type="taxonomic scope" value="Bacteria"/>
</dbReference>
<feature type="domain" description="Enoyl reductase (ER)" evidence="1">
    <location>
        <begin position="10"/>
        <end position="321"/>
    </location>
</feature>
<dbReference type="Pfam" id="PF08240">
    <property type="entry name" value="ADH_N"/>
    <property type="match status" value="1"/>
</dbReference>
<dbReference type="Gene3D" id="3.40.50.720">
    <property type="entry name" value="NAD(P)-binding Rossmann-like Domain"/>
    <property type="match status" value="1"/>
</dbReference>
<sequence>MKAVITTGYGSPEVFKLDQVAKPDPKANEVLVRIHASSVTKADSMMRTGKPYIGRLFLGLSKPKHPIWGSGFAGVIEAVGSAVKNFKKGDNVFGENINSFGTYAQFIAIAEDGVIAKLPKSLSFEEAAGICDGGITSLNFLQNIGNIHSGQKVLINGGSGSLGTAAIQIAKYYRAHVTAVCSTANMELVRSLGADEVIDYTKTDFTHNKNYYDLIYDTVGTRSFEECKPSLKENGCYASPVLGMPLIGQMMVTSLFGNKKAKFSATGSLPKKEIMRLLNILIDIIKAGHFIAPVDRTYKLEQVVEAHTYVDKGRKKGNVVLKPFALS</sequence>
<dbReference type="EMBL" id="CP002955">
    <property type="protein sequence ID" value="AEL24989.1"/>
    <property type="molecule type" value="Genomic_DNA"/>
</dbReference>
<dbReference type="Pfam" id="PF13602">
    <property type="entry name" value="ADH_zinc_N_2"/>
    <property type="match status" value="1"/>
</dbReference>
<organism evidence="2 3">
    <name type="scientific">Cyclobacterium marinum (strain ATCC 25205 / DSM 745 / LMG 13164 / NCIMB 1802)</name>
    <name type="common">Flectobacillus marinus</name>
    <dbReference type="NCBI Taxonomy" id="880070"/>
    <lineage>
        <taxon>Bacteria</taxon>
        <taxon>Pseudomonadati</taxon>
        <taxon>Bacteroidota</taxon>
        <taxon>Cytophagia</taxon>
        <taxon>Cytophagales</taxon>
        <taxon>Cyclobacteriaceae</taxon>
        <taxon>Cyclobacterium</taxon>
    </lineage>
</organism>
<reference evidence="3" key="1">
    <citation type="submission" date="2011-07" db="EMBL/GenBank/DDBJ databases">
        <title>The complete genome of Cyclobacterium marinum DSM 745.</title>
        <authorList>
            <person name="Lucas S."/>
            <person name="Han J."/>
            <person name="Lapidus A."/>
            <person name="Bruce D."/>
            <person name="Goodwin L."/>
            <person name="Pitluck S."/>
            <person name="Peters L."/>
            <person name="Kyrpides N."/>
            <person name="Mavromatis K."/>
            <person name="Ivanova N."/>
            <person name="Ovchinnikova G."/>
            <person name="Chertkov O."/>
            <person name="Detter J.C."/>
            <person name="Tapia R."/>
            <person name="Han C."/>
            <person name="Land M."/>
            <person name="Hauser L."/>
            <person name="Markowitz V."/>
            <person name="Cheng J.-F."/>
            <person name="Hugenholtz P."/>
            <person name="Woyke T."/>
            <person name="Wu D."/>
            <person name="Tindall B."/>
            <person name="Schuetze A."/>
            <person name="Brambilla E."/>
            <person name="Klenk H.-P."/>
            <person name="Eisen J.A."/>
        </authorList>
    </citation>
    <scope>NUCLEOTIDE SEQUENCE [LARGE SCALE GENOMIC DNA]</scope>
    <source>
        <strain evidence="3">ATCC 25205 / DSM 745 / LMG 13164 / NCIMB 1802</strain>
    </source>
</reference>